<dbReference type="AlphaFoldDB" id="A0A6P2C5B3"/>
<feature type="region of interest" description="Disordered" evidence="5">
    <location>
        <begin position="192"/>
        <end position="225"/>
    </location>
</feature>
<comment type="caution">
    <text evidence="8">The sequence shown here is derived from an EMBL/GenBank/DDBJ whole genome shotgun (WGS) entry which is preliminary data.</text>
</comment>
<proteinExistence type="predicted"/>
<reference evidence="8 9" key="1">
    <citation type="submission" date="2018-11" db="EMBL/GenBank/DDBJ databases">
        <title>Trebonia kvetii gen.nov., sp.nov., a novel acidophilic actinobacterium, and proposal of the new actinobacterial family Treboniaceae fam. nov.</title>
        <authorList>
            <person name="Rapoport D."/>
            <person name="Sagova-Mareckova M."/>
            <person name="Sedlacek I."/>
            <person name="Provaznik J."/>
            <person name="Kralova S."/>
            <person name="Pavlinic D."/>
            <person name="Benes V."/>
            <person name="Kopecky J."/>
        </authorList>
    </citation>
    <scope>NUCLEOTIDE SEQUENCE [LARGE SCALE GENOMIC DNA]</scope>
    <source>
        <strain evidence="8 9">15Tr583</strain>
    </source>
</reference>
<dbReference type="EMBL" id="RPFW01000001">
    <property type="protein sequence ID" value="TVZ06187.1"/>
    <property type="molecule type" value="Genomic_DNA"/>
</dbReference>
<keyword evidence="3 6" id="KW-1133">Transmembrane helix</keyword>
<keyword evidence="9" id="KW-1185">Reference proteome</keyword>
<feature type="region of interest" description="Disordered" evidence="5">
    <location>
        <begin position="430"/>
        <end position="468"/>
    </location>
</feature>
<comment type="subcellular location">
    <subcellularLocation>
        <location evidence="1">Membrane</location>
        <topology evidence="1">Multi-pass membrane protein</topology>
    </subcellularLocation>
</comment>
<gene>
    <name evidence="8" type="ORF">EAS64_01725</name>
</gene>
<evidence type="ECO:0000259" key="7">
    <source>
        <dbReference type="Pfam" id="PF13515"/>
    </source>
</evidence>
<feature type="domain" description="Integral membrane bound transporter" evidence="7">
    <location>
        <begin position="36"/>
        <end position="156"/>
    </location>
</feature>
<keyword evidence="4 6" id="KW-0472">Membrane</keyword>
<dbReference type="OrthoDB" id="4350122at2"/>
<feature type="compositionally biased region" description="Basic and acidic residues" evidence="5">
    <location>
        <begin position="197"/>
        <end position="206"/>
    </location>
</feature>
<name>A0A6P2C5B3_9ACTN</name>
<evidence type="ECO:0000256" key="4">
    <source>
        <dbReference type="ARBA" id="ARBA00023136"/>
    </source>
</evidence>
<feature type="transmembrane region" description="Helical" evidence="6">
    <location>
        <begin position="76"/>
        <end position="98"/>
    </location>
</feature>
<evidence type="ECO:0000313" key="9">
    <source>
        <dbReference type="Proteomes" id="UP000460272"/>
    </source>
</evidence>
<dbReference type="InterPro" id="IPR049453">
    <property type="entry name" value="Memb_transporter_dom"/>
</dbReference>
<evidence type="ECO:0000256" key="3">
    <source>
        <dbReference type="ARBA" id="ARBA00022989"/>
    </source>
</evidence>
<dbReference type="Proteomes" id="UP000460272">
    <property type="component" value="Unassembled WGS sequence"/>
</dbReference>
<keyword evidence="2 6" id="KW-0812">Transmembrane</keyword>
<evidence type="ECO:0000256" key="5">
    <source>
        <dbReference type="SAM" id="MobiDB-lite"/>
    </source>
</evidence>
<dbReference type="Pfam" id="PF13515">
    <property type="entry name" value="FUSC_2"/>
    <property type="match status" value="1"/>
</dbReference>
<evidence type="ECO:0000256" key="1">
    <source>
        <dbReference type="ARBA" id="ARBA00004141"/>
    </source>
</evidence>
<organism evidence="8 9">
    <name type="scientific">Trebonia kvetii</name>
    <dbReference type="NCBI Taxonomy" id="2480626"/>
    <lineage>
        <taxon>Bacteria</taxon>
        <taxon>Bacillati</taxon>
        <taxon>Actinomycetota</taxon>
        <taxon>Actinomycetes</taxon>
        <taxon>Streptosporangiales</taxon>
        <taxon>Treboniaceae</taxon>
        <taxon>Trebonia</taxon>
    </lineage>
</organism>
<feature type="compositionally biased region" description="Low complexity" evidence="5">
    <location>
        <begin position="207"/>
        <end position="224"/>
    </location>
</feature>
<sequence>MRFAPFRYVRTARTALQTASPATSHITRLTATATFAYLLALLIPAGTSRPVLAPLTALLVLQASLYQTIRSGIRKVISVAAGVLVAVGVSEFIAFSWWQLAIVIAAALLIGRMLRLGDDLLEVPISAMLIFSSAGTHVAATGRIVDTLVGTAAGLAGGLVFAKPHVQPAREAVGTLAGRLAGLLERMASELSPAGDDQAKDGHDTAGSDAAGHDTAGAAAAPDPAKVRDWLTQARALRDEIERVDDTLRSADDSVRLNPRTRLGGVPDDLLAAGPGLHGGLEALEHATVTVRGLARSILDSAGIDSDTSPVRDEQTRARLADVLRNLASAVRTYGRLAQVFPSDSEQLKSELEGQLEAAHREQDELAAVLEPRTPAAGGASEWPLRGEILTHIDRLRTGLSPDIVARAVAPPGIRLHRVRAAVRKPLGRPVAAKCGTAKRDIATREKNKRDKQRGEHPRDWRRPAADR</sequence>
<accession>A0A6P2C5B3</accession>
<dbReference type="RefSeq" id="WP_145850941.1">
    <property type="nucleotide sequence ID" value="NZ_RPFW01000001.1"/>
</dbReference>
<dbReference type="GO" id="GO:0016020">
    <property type="term" value="C:membrane"/>
    <property type="evidence" value="ECO:0007669"/>
    <property type="project" value="UniProtKB-SubCell"/>
</dbReference>
<evidence type="ECO:0000256" key="2">
    <source>
        <dbReference type="ARBA" id="ARBA00022692"/>
    </source>
</evidence>
<evidence type="ECO:0000313" key="8">
    <source>
        <dbReference type="EMBL" id="TVZ06187.1"/>
    </source>
</evidence>
<feature type="compositionally biased region" description="Basic and acidic residues" evidence="5">
    <location>
        <begin position="438"/>
        <end position="468"/>
    </location>
</feature>
<protein>
    <recommendedName>
        <fullName evidence="7">Integral membrane bound transporter domain-containing protein</fullName>
    </recommendedName>
</protein>
<evidence type="ECO:0000256" key="6">
    <source>
        <dbReference type="SAM" id="Phobius"/>
    </source>
</evidence>